<protein>
    <submittedName>
        <fullName evidence="1">Uncharacterized protein</fullName>
    </submittedName>
</protein>
<dbReference type="AlphaFoldDB" id="A0A0F9G9H7"/>
<comment type="caution">
    <text evidence="1">The sequence shown here is derived from an EMBL/GenBank/DDBJ whole genome shotgun (WGS) entry which is preliminary data.</text>
</comment>
<evidence type="ECO:0000313" key="1">
    <source>
        <dbReference type="EMBL" id="KKL66200.1"/>
    </source>
</evidence>
<accession>A0A0F9G9H7</accession>
<name>A0A0F9G9H7_9ZZZZ</name>
<feature type="non-terminal residue" evidence="1">
    <location>
        <position position="1"/>
    </location>
</feature>
<organism evidence="1">
    <name type="scientific">marine sediment metagenome</name>
    <dbReference type="NCBI Taxonomy" id="412755"/>
    <lineage>
        <taxon>unclassified sequences</taxon>
        <taxon>metagenomes</taxon>
        <taxon>ecological metagenomes</taxon>
    </lineage>
</organism>
<dbReference type="EMBL" id="LAZR01027283">
    <property type="protein sequence ID" value="KKL66200.1"/>
    <property type="molecule type" value="Genomic_DNA"/>
</dbReference>
<gene>
    <name evidence="1" type="ORF">LCGC14_2147340</name>
</gene>
<proteinExistence type="predicted"/>
<sequence length="54" mass="6257">KDGSSRVVETVKSSKSYPSDVGNLKGYPLERQHPQWDSWALPKTYTRFSDIREE</sequence>
<reference evidence="1" key="1">
    <citation type="journal article" date="2015" name="Nature">
        <title>Complex archaea that bridge the gap between prokaryotes and eukaryotes.</title>
        <authorList>
            <person name="Spang A."/>
            <person name="Saw J.H."/>
            <person name="Jorgensen S.L."/>
            <person name="Zaremba-Niedzwiedzka K."/>
            <person name="Martijn J."/>
            <person name="Lind A.E."/>
            <person name="van Eijk R."/>
            <person name="Schleper C."/>
            <person name="Guy L."/>
            <person name="Ettema T.J."/>
        </authorList>
    </citation>
    <scope>NUCLEOTIDE SEQUENCE</scope>
</reference>